<dbReference type="SUPFAM" id="SSF47384">
    <property type="entry name" value="Homodimeric domain of signal transducing histidine kinase"/>
    <property type="match status" value="1"/>
</dbReference>
<reference evidence="9" key="1">
    <citation type="submission" date="2018-06" db="EMBL/GenBank/DDBJ databases">
        <authorList>
            <person name="Helene L.C."/>
            <person name="Dall'Agnol R."/>
            <person name="Delamuta J.R."/>
            <person name="Hungria M."/>
        </authorList>
    </citation>
    <scope>NUCLEOTIDE SEQUENCE [LARGE SCALE GENOMIC DNA]</scope>
    <source>
        <strain evidence="9">AC99b</strain>
    </source>
</reference>
<evidence type="ECO:0000259" key="6">
    <source>
        <dbReference type="PROSITE" id="PS50112"/>
    </source>
</evidence>
<dbReference type="InterPro" id="IPR036890">
    <property type="entry name" value="HATPase_C_sf"/>
</dbReference>
<sequence>MVQQSLNLAYSDGSSQVLWEDGERVFSRGWRLDDNGKRLAVLLVAPAADHPSRSRLDRLTHEYELKDELDGAWAARPLALMSHAGRTVLVLDDLGGGPLDRLLGEPMEIGRFLRLAIAVTSALGKLHQRGLIHKDIKPANIVVDCPDGHVRLTGFGIASRLSRERQAPEPPEAIAGTLAYMAPEQTGRMNRSIDARSDLYALGVTLYQTLTGVLPLTAADPMEWVHCHIAKKPVPPGERLGSIPAPVSAIIMKLLAKTPEDRYQTAGGVERDLRRCLAEWEARCRIDDFPLGLQDTPNRLLIPEKLYGRDHEIATLLSCFDRIIKTGVPELVLVSGYSGIGKSSVVDELHKVLVQLRGLFASGKSDQYKRDIPYATLVQAFQSLVRPLLSKSDTELASWRHALLEALGSNGRLMIDLIPELKLIIGDQPPVPELPPQQAQSRFQMVFRRLLGVFARPEHPLALFLDDLQWLDAATLDLLEDLLTRAEVSHLLLIGAYRDNEVDAAHPLARRLRAIRNAGAKVAEIALAPLARADLGQLIADALRCEPERAAPLAALVQEKTGGNPFFATQFLAALAEEGLLRFDHDAASWCWDTGRIHAKGYTDNVVDLMVGKLTRLPALTQRAVQQLACVANTAEIALLAIAFGTSETPVHAAMWEAVRAGLVERQGGSYRFIHDRVQEAAYALIPDDARAAAHLRIGRLLAAHTPAEQREETIFDIVNQLNRGVGLITLDEEREQLAEFNLIAGKRAMASTAYASALKHFIAGLELLPKDAWERHHELTFALDLHRAECEFLTGALAAAEEHLVEASSRALTSVERASITCLQVDLYTTLDQGSRAIAVGLDYLQHLDIDINWSPHPPEDEARRVYERIWSQLGPRTVESLIGLPLMTDPATLATLDVLTKLGPPAHYTDANLRSLIICQAVNLSLVSGNCDGSCYAYAVLGGIAGPYFGDYQAGFRFARLSYELVEQRGLKRFQARTYLNFGYLLMFWTRQVRKGRELLQCAFDTANQTGDLTYAAYYYTHLNTYLLAVGDPLEEVQVEAERGFAFAEKMQFGFAMDSIAGQLGLIRTLRGLTPLFGSFDNGHFDELQLERQFRSNRDLAMAEGWYWIRKLQARFFSGDYDAALAAAANAQRLLWTTASFFEGAEYHFYGALAEAAACDFATVEERRGCLETLADHRRQLVLWAENCPDHFENRAALVGAEIARLEGRDLDAQRLYEQAVRLARANGFVHNEALAYEVAARFYAARGFDEIARLYLRNARDGYLRWGADGKVRQLDAMYPRLRMEEPAPASASTIAASVEQLDLATVIKASQAISGEIVLEKLLEMLMRTTLEQVGAERGLLIFSREAEQRIAAEATTNGDAITVDLRDQPASAAVLPESVLHYVLRTQESVILDDASSQNLFSADPYIVQRRARSILCLPLINQRQCIGILYLENNLTPNVFTPGRVALLKVLASQAAISLESSRLYDDLADRERKIRRLVDANIIGIFIADREDRILEANDAFLRLLGYGREDLVPGRVRWTELSPPEWHERDLLTQAELNSTGIVQPFEKEYFRKDGSRVPVLVGAALFKEGGDRLAFVLDLTERKRAEEALRESERSLRSAIDGIPGLVAILAPNGDLEAVNRQIFEYCGQSLEGLRNWGTNGTIHPDDFPHLAEVFTKSIAAGVPYRTEARLRRFDGEFRWFDMRGIPVRDASDRIVRWYSLLTDIEDHTQALLRLQQMQSDFAHMNRVSMMGELAASLSHEITQPIASARNNARAAQNFLKMQPPDLREVREALSCVVGDADRAGEIIDRIREQINKAPPRKECFDLNVAIHEVIVLARSLTLRNGVSVQTRLAEGVLSVLGDRVQLQQVLLNLILNAAEAMGSMEDGARELLISTEEDQAGVLVAVRDSGPGIDPAHLDRVFDAFYTTKSGGTGMGLSICGSIIHAHGGKLWAEANEPRGAVFQFTLPGAEQELTTPPQASLPT</sequence>
<dbReference type="PROSITE" id="PS50109">
    <property type="entry name" value="HIS_KIN"/>
    <property type="match status" value="1"/>
</dbReference>
<dbReference type="InterPro" id="IPR011009">
    <property type="entry name" value="Kinase-like_dom_sf"/>
</dbReference>
<dbReference type="InterPro" id="IPR027417">
    <property type="entry name" value="P-loop_NTPase"/>
</dbReference>
<dbReference type="SMART" id="SM00220">
    <property type="entry name" value="S_TKc"/>
    <property type="match status" value="1"/>
</dbReference>
<dbReference type="PROSITE" id="PS50011">
    <property type="entry name" value="PROTEIN_KINASE_DOM"/>
    <property type="match status" value="1"/>
</dbReference>
<dbReference type="SMART" id="SM00388">
    <property type="entry name" value="HisKA"/>
    <property type="match status" value="1"/>
</dbReference>
<dbReference type="SMART" id="SM00091">
    <property type="entry name" value="PAS"/>
    <property type="match status" value="2"/>
</dbReference>
<evidence type="ECO:0000259" key="7">
    <source>
        <dbReference type="PROSITE" id="PS50113"/>
    </source>
</evidence>
<dbReference type="Proteomes" id="UP000251558">
    <property type="component" value="Unassembled WGS sequence"/>
</dbReference>
<comment type="caution">
    <text evidence="8">The sequence shown here is derived from an EMBL/GenBank/DDBJ whole genome shotgun (WGS) entry which is preliminary data.</text>
</comment>
<dbReference type="InterPro" id="IPR008271">
    <property type="entry name" value="Ser/Thr_kinase_AS"/>
</dbReference>
<dbReference type="NCBIfam" id="TIGR00229">
    <property type="entry name" value="sensory_box"/>
    <property type="match status" value="2"/>
</dbReference>
<dbReference type="InterPro" id="IPR000719">
    <property type="entry name" value="Prot_kinase_dom"/>
</dbReference>
<dbReference type="InterPro" id="IPR004358">
    <property type="entry name" value="Sig_transdc_His_kin-like_C"/>
</dbReference>
<dbReference type="Gene3D" id="3.30.565.10">
    <property type="entry name" value="Histidine kinase-like ATPase, C-terminal domain"/>
    <property type="match status" value="1"/>
</dbReference>
<dbReference type="SUPFAM" id="SSF55785">
    <property type="entry name" value="PYP-like sensor domain (PAS domain)"/>
    <property type="match status" value="2"/>
</dbReference>
<dbReference type="Gene3D" id="3.30.450.40">
    <property type="match status" value="1"/>
</dbReference>
<dbReference type="Pfam" id="PF01590">
    <property type="entry name" value="GAF"/>
    <property type="match status" value="1"/>
</dbReference>
<dbReference type="InterPro" id="IPR041664">
    <property type="entry name" value="AAA_16"/>
</dbReference>
<feature type="domain" description="PAS" evidence="6">
    <location>
        <begin position="1601"/>
        <end position="1671"/>
    </location>
</feature>
<dbReference type="PROSITE" id="PS50113">
    <property type="entry name" value="PAC"/>
    <property type="match status" value="2"/>
</dbReference>
<keyword evidence="8" id="KW-0808">Transferase</keyword>
<dbReference type="Gene3D" id="1.10.287.130">
    <property type="match status" value="1"/>
</dbReference>
<dbReference type="InterPro" id="IPR036097">
    <property type="entry name" value="HisK_dim/P_sf"/>
</dbReference>
<dbReference type="GO" id="GO:0009882">
    <property type="term" value="F:blue light photoreceptor activity"/>
    <property type="evidence" value="ECO:0007669"/>
    <property type="project" value="UniProtKB-ARBA"/>
</dbReference>
<dbReference type="SUPFAM" id="SSF55874">
    <property type="entry name" value="ATPase domain of HSP90 chaperone/DNA topoisomerase II/histidine kinase"/>
    <property type="match status" value="1"/>
</dbReference>
<keyword evidence="3" id="KW-0597">Phosphoprotein</keyword>
<dbReference type="SMART" id="SM00065">
    <property type="entry name" value="GAF"/>
    <property type="match status" value="1"/>
</dbReference>
<dbReference type="SMART" id="SM00387">
    <property type="entry name" value="HATPase_c"/>
    <property type="match status" value="1"/>
</dbReference>
<dbReference type="PANTHER" id="PTHR43642">
    <property type="entry name" value="HYBRID SIGNAL TRANSDUCTION HISTIDINE KINASE G"/>
    <property type="match status" value="1"/>
</dbReference>
<dbReference type="CDD" id="cd14014">
    <property type="entry name" value="STKc_PknB_like"/>
    <property type="match status" value="1"/>
</dbReference>
<dbReference type="PRINTS" id="PR00344">
    <property type="entry name" value="BCTRLSENSOR"/>
</dbReference>
<dbReference type="InterPro" id="IPR003594">
    <property type="entry name" value="HATPase_dom"/>
</dbReference>
<protein>
    <recommendedName>
        <fullName evidence="2">histidine kinase</fullName>
        <ecNumber evidence="2">2.7.13.3</ecNumber>
    </recommendedName>
</protein>
<dbReference type="InterPro" id="IPR035965">
    <property type="entry name" value="PAS-like_dom_sf"/>
</dbReference>
<dbReference type="Pfam" id="PF13426">
    <property type="entry name" value="PAS_9"/>
    <property type="match status" value="1"/>
</dbReference>
<dbReference type="InterPro" id="IPR000014">
    <property type="entry name" value="PAS"/>
</dbReference>
<feature type="domain" description="Protein kinase" evidence="4">
    <location>
        <begin position="15"/>
        <end position="277"/>
    </location>
</feature>
<dbReference type="Gene3D" id="3.40.50.300">
    <property type="entry name" value="P-loop containing nucleotide triphosphate hydrolases"/>
    <property type="match status" value="1"/>
</dbReference>
<dbReference type="InterPro" id="IPR029016">
    <property type="entry name" value="GAF-like_dom_sf"/>
</dbReference>
<name>A0A330HVI8_9HYPH</name>
<dbReference type="SUPFAM" id="SSF52540">
    <property type="entry name" value="P-loop containing nucleoside triphosphate hydrolases"/>
    <property type="match status" value="1"/>
</dbReference>
<dbReference type="InterPro" id="IPR005467">
    <property type="entry name" value="His_kinase_dom"/>
</dbReference>
<dbReference type="Pfam" id="PF02518">
    <property type="entry name" value="HATPase_c"/>
    <property type="match status" value="1"/>
</dbReference>
<dbReference type="PANTHER" id="PTHR43642:SF1">
    <property type="entry name" value="HYBRID SIGNAL TRANSDUCTION HISTIDINE KINASE G"/>
    <property type="match status" value="1"/>
</dbReference>
<dbReference type="Gene3D" id="1.10.510.10">
    <property type="entry name" value="Transferase(Phosphotransferase) domain 1"/>
    <property type="match status" value="1"/>
</dbReference>
<dbReference type="SUPFAM" id="SSF56112">
    <property type="entry name" value="Protein kinase-like (PK-like)"/>
    <property type="match status" value="1"/>
</dbReference>
<dbReference type="Pfam" id="PF08447">
    <property type="entry name" value="PAS_3"/>
    <property type="match status" value="1"/>
</dbReference>
<evidence type="ECO:0000313" key="8">
    <source>
        <dbReference type="EMBL" id="RAZ91788.1"/>
    </source>
</evidence>
<keyword evidence="8" id="KW-0418">Kinase</keyword>
<evidence type="ECO:0000313" key="9">
    <source>
        <dbReference type="Proteomes" id="UP000251558"/>
    </source>
</evidence>
<dbReference type="OrthoDB" id="9789238at2"/>
<dbReference type="InterPro" id="IPR003018">
    <property type="entry name" value="GAF"/>
</dbReference>
<dbReference type="RefSeq" id="WP_112096109.1">
    <property type="nucleotide sequence ID" value="NZ_QMBP01000002.1"/>
</dbReference>
<keyword evidence="9" id="KW-1185">Reference proteome</keyword>
<dbReference type="GO" id="GO:0005524">
    <property type="term" value="F:ATP binding"/>
    <property type="evidence" value="ECO:0007669"/>
    <property type="project" value="InterPro"/>
</dbReference>
<dbReference type="Pfam" id="PF13191">
    <property type="entry name" value="AAA_16"/>
    <property type="match status" value="1"/>
</dbReference>
<reference evidence="8 9" key="2">
    <citation type="submission" date="2018-07" db="EMBL/GenBank/DDBJ databases">
        <title>Diversity of Mesorhizobium strains in Brazil.</title>
        <authorList>
            <person name="Helene L.C.F."/>
            <person name="Dall'Agnol R."/>
            <person name="Delamuta J.R.M."/>
            <person name="Hungria M."/>
        </authorList>
    </citation>
    <scope>NUCLEOTIDE SEQUENCE [LARGE SCALE GENOMIC DNA]</scope>
    <source>
        <strain evidence="8 9">AC99b</strain>
    </source>
</reference>
<dbReference type="InterPro" id="IPR003661">
    <property type="entry name" value="HisK_dim/P_dom"/>
</dbReference>
<evidence type="ECO:0000259" key="4">
    <source>
        <dbReference type="PROSITE" id="PS50011"/>
    </source>
</evidence>
<dbReference type="InterPro" id="IPR000700">
    <property type="entry name" value="PAS-assoc_C"/>
</dbReference>
<organism evidence="8 9">
    <name type="scientific">Mesorhizobium hawassense</name>
    <dbReference type="NCBI Taxonomy" id="1209954"/>
    <lineage>
        <taxon>Bacteria</taxon>
        <taxon>Pseudomonadati</taxon>
        <taxon>Pseudomonadota</taxon>
        <taxon>Alphaproteobacteria</taxon>
        <taxon>Hyphomicrobiales</taxon>
        <taxon>Phyllobacteriaceae</taxon>
        <taxon>Mesorhizobium</taxon>
    </lineage>
</organism>
<dbReference type="CDD" id="cd00130">
    <property type="entry name" value="PAS"/>
    <property type="match status" value="2"/>
</dbReference>
<dbReference type="InterPro" id="IPR001610">
    <property type="entry name" value="PAC"/>
</dbReference>
<gene>
    <name evidence="8" type="ORF">DPM33_04675</name>
</gene>
<accession>A0A330HVI8</accession>
<feature type="domain" description="PAC" evidence="7">
    <location>
        <begin position="1552"/>
        <end position="1600"/>
    </location>
</feature>
<dbReference type="InterPro" id="IPR013655">
    <property type="entry name" value="PAS_fold_3"/>
</dbReference>
<feature type="domain" description="Histidine kinase" evidence="5">
    <location>
        <begin position="1746"/>
        <end position="1961"/>
    </location>
</feature>
<dbReference type="PROSITE" id="PS00108">
    <property type="entry name" value="PROTEIN_KINASE_ST"/>
    <property type="match status" value="1"/>
</dbReference>
<dbReference type="PROSITE" id="PS50112">
    <property type="entry name" value="PAS"/>
    <property type="match status" value="2"/>
</dbReference>
<dbReference type="SMART" id="SM00086">
    <property type="entry name" value="PAC"/>
    <property type="match status" value="2"/>
</dbReference>
<dbReference type="GO" id="GO:0000155">
    <property type="term" value="F:phosphorelay sensor kinase activity"/>
    <property type="evidence" value="ECO:0007669"/>
    <property type="project" value="InterPro"/>
</dbReference>
<dbReference type="Pfam" id="PF00069">
    <property type="entry name" value="Pkinase"/>
    <property type="match status" value="1"/>
</dbReference>
<feature type="domain" description="PAC" evidence="7">
    <location>
        <begin position="1674"/>
        <end position="1726"/>
    </location>
</feature>
<feature type="domain" description="PAS" evidence="6">
    <location>
        <begin position="1477"/>
        <end position="1520"/>
    </location>
</feature>
<dbReference type="Gene3D" id="3.30.450.20">
    <property type="entry name" value="PAS domain"/>
    <property type="match status" value="2"/>
</dbReference>
<evidence type="ECO:0000256" key="1">
    <source>
        <dbReference type="ARBA" id="ARBA00000085"/>
    </source>
</evidence>
<dbReference type="SUPFAM" id="SSF55781">
    <property type="entry name" value="GAF domain-like"/>
    <property type="match status" value="1"/>
</dbReference>
<evidence type="ECO:0000256" key="3">
    <source>
        <dbReference type="ARBA" id="ARBA00022553"/>
    </source>
</evidence>
<evidence type="ECO:0000256" key="2">
    <source>
        <dbReference type="ARBA" id="ARBA00012438"/>
    </source>
</evidence>
<dbReference type="EMBL" id="QMBP01000002">
    <property type="protein sequence ID" value="RAZ91788.1"/>
    <property type="molecule type" value="Genomic_DNA"/>
</dbReference>
<comment type="catalytic activity">
    <reaction evidence="1">
        <text>ATP + protein L-histidine = ADP + protein N-phospho-L-histidine.</text>
        <dbReference type="EC" id="2.7.13.3"/>
    </reaction>
</comment>
<dbReference type="EC" id="2.7.13.3" evidence="2"/>
<evidence type="ECO:0000259" key="5">
    <source>
        <dbReference type="PROSITE" id="PS50109"/>
    </source>
</evidence>
<dbReference type="InterPro" id="IPR053159">
    <property type="entry name" value="Hybrid_Histidine_Kinase"/>
</dbReference>
<proteinExistence type="predicted"/>